<dbReference type="InterPro" id="IPR001876">
    <property type="entry name" value="Znf_RanBP2"/>
</dbReference>
<feature type="region of interest" description="Disordered" evidence="5">
    <location>
        <begin position="396"/>
        <end position="437"/>
    </location>
</feature>
<evidence type="ECO:0000313" key="8">
    <source>
        <dbReference type="Proteomes" id="UP000822476"/>
    </source>
</evidence>
<feature type="region of interest" description="Disordered" evidence="5">
    <location>
        <begin position="1"/>
        <end position="23"/>
    </location>
</feature>
<evidence type="ECO:0000313" key="7">
    <source>
        <dbReference type="EMBL" id="KAF7258674.1"/>
    </source>
</evidence>
<keyword evidence="2 4" id="KW-0863">Zinc-finger</keyword>
<dbReference type="PANTHER" id="PTHR12920">
    <property type="entry name" value="RYBP AND YAF2-RELATED"/>
    <property type="match status" value="1"/>
</dbReference>
<dbReference type="GO" id="GO:0005634">
    <property type="term" value="C:nucleus"/>
    <property type="evidence" value="ECO:0007669"/>
    <property type="project" value="TreeGrafter"/>
</dbReference>
<dbReference type="Gene3D" id="2.30.30.380">
    <property type="entry name" value="Zn-finger domain of Sec23/24"/>
    <property type="match status" value="1"/>
</dbReference>
<dbReference type="SUPFAM" id="SSF90209">
    <property type="entry name" value="Ran binding protein zinc finger-like"/>
    <property type="match status" value="1"/>
</dbReference>
<feature type="region of interest" description="Disordered" evidence="5">
    <location>
        <begin position="274"/>
        <end position="352"/>
    </location>
</feature>
<feature type="compositionally biased region" description="Polar residues" evidence="5">
    <location>
        <begin position="311"/>
        <end position="323"/>
    </location>
</feature>
<dbReference type="EMBL" id="JTDE01001591">
    <property type="protein sequence ID" value="KAF7258674.1"/>
    <property type="molecule type" value="Genomic_DNA"/>
</dbReference>
<dbReference type="PROSITE" id="PS01358">
    <property type="entry name" value="ZF_RANBP2_1"/>
    <property type="match status" value="1"/>
</dbReference>
<dbReference type="SMART" id="SM00547">
    <property type="entry name" value="ZnF_RBZ"/>
    <property type="match status" value="1"/>
</dbReference>
<dbReference type="GO" id="GO:0003677">
    <property type="term" value="F:DNA binding"/>
    <property type="evidence" value="ECO:0007669"/>
    <property type="project" value="TreeGrafter"/>
</dbReference>
<sequence>MNQPFTFFTRSKRKTRGGGGGDDDDKWECSVCTYINPSESYKCEMCFMRKGTSTRKPRLNPQVVEQQQLIAQAILKEKDDDSRKKKTERVGDKLGPTGIAHRSIKLKNFDRSSPLLFEIFANGYSVVITEFQLKSKIKLAQFPDSPAASNCSSLQGFPGTLCTNPEQLSPTDSTSTLDTVHRHSNFAEFDFTDAMEPKPRVYSHPIVRPVNNNRSASNGLLSSNNDSACPVSVLRSYSSASSSIGGTNLSRCGSPNPAVLDSCLAEVKREQAALEAEQAARDGDDEGDNDDETKSHVNMRPIGAHPRRTSTLKLTRSNQSRTSTKLKDTETTPEPTNNLQVSSIGAHSERLPSVHDVSLLKSSSRLRQRHLQPDAPNPYVSPPVNIKRKKLCPTRSGIKLNLSERHFRSSSKTPDGPPPPVTDSFWPNRSRPRCTKRRSLRVPVNRFHTTTKISGSSTVAKSKPFTGKRSYSSTRSSLKCKIRVIRSESDPTITETTRSDTGGSVSCVTVSQSTAVCIPPTSREPDNLLEMETVPNVQPRLSTESRNTSAMTDSSGATALEMSR</sequence>
<feature type="region of interest" description="Disordered" evidence="5">
    <location>
        <begin position="453"/>
        <end position="472"/>
    </location>
</feature>
<keyword evidence="3" id="KW-0862">Zinc</keyword>
<dbReference type="Pfam" id="PF00641">
    <property type="entry name" value="Zn_ribbon_RanBP"/>
    <property type="match status" value="1"/>
</dbReference>
<proteinExistence type="predicted"/>
<evidence type="ECO:0000256" key="5">
    <source>
        <dbReference type="SAM" id="MobiDB-lite"/>
    </source>
</evidence>
<reference evidence="7" key="1">
    <citation type="submission" date="2019-07" db="EMBL/GenBank/DDBJ databases">
        <title>Annotation for the trematode Paragonimus miyazaki's.</title>
        <authorList>
            <person name="Choi Y.-J."/>
        </authorList>
    </citation>
    <scope>NUCLEOTIDE SEQUENCE</scope>
    <source>
        <strain evidence="7">Japan</strain>
    </source>
</reference>
<feature type="compositionally biased region" description="Polar residues" evidence="5">
    <location>
        <begin position="332"/>
        <end position="345"/>
    </location>
</feature>
<accession>A0A8S9YVR1</accession>
<dbReference type="GO" id="GO:0045893">
    <property type="term" value="P:positive regulation of DNA-templated transcription"/>
    <property type="evidence" value="ECO:0007669"/>
    <property type="project" value="InterPro"/>
</dbReference>
<feature type="region of interest" description="Disordered" evidence="5">
    <location>
        <begin position="534"/>
        <end position="564"/>
    </location>
</feature>
<evidence type="ECO:0000256" key="1">
    <source>
        <dbReference type="ARBA" id="ARBA00022723"/>
    </source>
</evidence>
<dbReference type="PANTHER" id="PTHR12920:SF4">
    <property type="entry name" value="GEO03726P1"/>
    <property type="match status" value="1"/>
</dbReference>
<dbReference type="GO" id="GO:0008270">
    <property type="term" value="F:zinc ion binding"/>
    <property type="evidence" value="ECO:0007669"/>
    <property type="project" value="UniProtKB-KW"/>
</dbReference>
<dbReference type="GO" id="GO:0003712">
    <property type="term" value="F:transcription coregulator activity"/>
    <property type="evidence" value="ECO:0007669"/>
    <property type="project" value="TreeGrafter"/>
</dbReference>
<feature type="domain" description="RanBP2-type" evidence="6">
    <location>
        <begin position="23"/>
        <end position="52"/>
    </location>
</feature>
<keyword evidence="1" id="KW-0479">Metal-binding</keyword>
<evidence type="ECO:0000256" key="2">
    <source>
        <dbReference type="ARBA" id="ARBA00022771"/>
    </source>
</evidence>
<dbReference type="InterPro" id="IPR039958">
    <property type="entry name" value="RYBP/YAF2"/>
</dbReference>
<keyword evidence="8" id="KW-1185">Reference proteome</keyword>
<dbReference type="AlphaFoldDB" id="A0A8S9YVR1"/>
<evidence type="ECO:0000256" key="4">
    <source>
        <dbReference type="PROSITE-ProRule" id="PRU00322"/>
    </source>
</evidence>
<dbReference type="PROSITE" id="PS50199">
    <property type="entry name" value="ZF_RANBP2_2"/>
    <property type="match status" value="1"/>
</dbReference>
<evidence type="ECO:0000256" key="3">
    <source>
        <dbReference type="ARBA" id="ARBA00022833"/>
    </source>
</evidence>
<feature type="compositionally biased region" description="Polar residues" evidence="5">
    <location>
        <begin position="535"/>
        <end position="557"/>
    </location>
</feature>
<dbReference type="InterPro" id="IPR036443">
    <property type="entry name" value="Znf_RanBP2_sf"/>
</dbReference>
<protein>
    <submittedName>
        <fullName evidence="7">Zn-finger in Ran binding protein</fullName>
    </submittedName>
</protein>
<name>A0A8S9YVR1_9TREM</name>
<evidence type="ECO:0000259" key="6">
    <source>
        <dbReference type="PROSITE" id="PS50199"/>
    </source>
</evidence>
<comment type="caution">
    <text evidence="7">The sequence shown here is derived from an EMBL/GenBank/DDBJ whole genome shotgun (WGS) entry which is preliminary data.</text>
</comment>
<gene>
    <name evidence="7" type="ORF">EG68_03771</name>
</gene>
<dbReference type="Proteomes" id="UP000822476">
    <property type="component" value="Unassembled WGS sequence"/>
</dbReference>
<dbReference type="OrthoDB" id="10063208at2759"/>
<organism evidence="7 8">
    <name type="scientific">Paragonimus skrjabini miyazakii</name>
    <dbReference type="NCBI Taxonomy" id="59628"/>
    <lineage>
        <taxon>Eukaryota</taxon>
        <taxon>Metazoa</taxon>
        <taxon>Spiralia</taxon>
        <taxon>Lophotrochozoa</taxon>
        <taxon>Platyhelminthes</taxon>
        <taxon>Trematoda</taxon>
        <taxon>Digenea</taxon>
        <taxon>Plagiorchiida</taxon>
        <taxon>Troglotremata</taxon>
        <taxon>Troglotrematidae</taxon>
        <taxon>Paragonimus</taxon>
    </lineage>
</organism>